<evidence type="ECO:0000256" key="2">
    <source>
        <dbReference type="SAM" id="MobiDB-lite"/>
    </source>
</evidence>
<accession>A0A8H5HP02</accession>
<dbReference type="CDD" id="cd22191">
    <property type="entry name" value="DPBB_RlpA_EXP_N-like"/>
    <property type="match status" value="1"/>
</dbReference>
<keyword evidence="5" id="KW-1185">Reference proteome</keyword>
<evidence type="ECO:0000313" key="5">
    <source>
        <dbReference type="Proteomes" id="UP000565441"/>
    </source>
</evidence>
<feature type="compositionally biased region" description="Low complexity" evidence="2">
    <location>
        <begin position="190"/>
        <end position="231"/>
    </location>
</feature>
<name>A0A8H5HP02_9AGAR</name>
<dbReference type="PANTHER" id="PTHR31836">
    <property type="match status" value="1"/>
</dbReference>
<dbReference type="AlphaFoldDB" id="A0A8H5HP02"/>
<dbReference type="Proteomes" id="UP000565441">
    <property type="component" value="Unassembled WGS sequence"/>
</dbReference>
<dbReference type="InterPro" id="IPR036908">
    <property type="entry name" value="RlpA-like_sf"/>
</dbReference>
<evidence type="ECO:0000256" key="3">
    <source>
        <dbReference type="SAM" id="SignalP"/>
    </source>
</evidence>
<feature type="signal peptide" evidence="3">
    <location>
        <begin position="1"/>
        <end position="23"/>
    </location>
</feature>
<reference evidence="4 5" key="1">
    <citation type="journal article" date="2020" name="ISME J.">
        <title>Uncovering the hidden diversity of litter-decomposition mechanisms in mushroom-forming fungi.</title>
        <authorList>
            <person name="Floudas D."/>
            <person name="Bentzer J."/>
            <person name="Ahren D."/>
            <person name="Johansson T."/>
            <person name="Persson P."/>
            <person name="Tunlid A."/>
        </authorList>
    </citation>
    <scope>NUCLEOTIDE SEQUENCE [LARGE SCALE GENOMIC DNA]</scope>
    <source>
        <strain evidence="4 5">CBS 661.87</strain>
    </source>
</reference>
<sequence length="266" mass="28158">MRFFTSVVTAIVSFAFLEAVVSAHNVDASVRKRHSGRAPSAPPLGRNVSSAHGGESTLVKRFDNTRFSYYKAGLGACGKTNSGNDFIVAMNQIQFDSEDFCFKTITVNYKGKSAQAQIVDRCVECPYGALDFSQGLFEYMSNNNLDLGYLYGSWNFGSGEPKPTPKPEPTTTKEKPTSSSTPTPTPKPTTTPEKTSTKESSTTTSHSTTTSSSSTSVIESKTSTSSAAPSETTIAFPTDGISQLNLVLLNLANVVVGGASIGTGGQ</sequence>
<dbReference type="SUPFAM" id="SSF50685">
    <property type="entry name" value="Barwin-like endoglucanases"/>
    <property type="match status" value="1"/>
</dbReference>
<feature type="chain" id="PRO_5034609484" evidence="3">
    <location>
        <begin position="24"/>
        <end position="266"/>
    </location>
</feature>
<gene>
    <name evidence="4" type="ORF">D9615_001858</name>
</gene>
<proteinExistence type="predicted"/>
<evidence type="ECO:0000313" key="4">
    <source>
        <dbReference type="EMBL" id="KAF5386807.1"/>
    </source>
</evidence>
<dbReference type="Gene3D" id="2.40.40.10">
    <property type="entry name" value="RlpA-like domain"/>
    <property type="match status" value="1"/>
</dbReference>
<dbReference type="PANTHER" id="PTHR31836:SF28">
    <property type="entry name" value="SRCR DOMAIN-CONTAINING PROTEIN-RELATED"/>
    <property type="match status" value="1"/>
</dbReference>
<feature type="region of interest" description="Disordered" evidence="2">
    <location>
        <begin position="160"/>
        <end position="231"/>
    </location>
</feature>
<dbReference type="InterPro" id="IPR051477">
    <property type="entry name" value="Expansin_CellWall"/>
</dbReference>
<feature type="region of interest" description="Disordered" evidence="2">
    <location>
        <begin position="31"/>
        <end position="52"/>
    </location>
</feature>
<organism evidence="4 5">
    <name type="scientific">Tricholomella constricta</name>
    <dbReference type="NCBI Taxonomy" id="117010"/>
    <lineage>
        <taxon>Eukaryota</taxon>
        <taxon>Fungi</taxon>
        <taxon>Dikarya</taxon>
        <taxon>Basidiomycota</taxon>
        <taxon>Agaricomycotina</taxon>
        <taxon>Agaricomycetes</taxon>
        <taxon>Agaricomycetidae</taxon>
        <taxon>Agaricales</taxon>
        <taxon>Tricholomatineae</taxon>
        <taxon>Lyophyllaceae</taxon>
        <taxon>Tricholomella</taxon>
    </lineage>
</organism>
<dbReference type="OrthoDB" id="623670at2759"/>
<evidence type="ECO:0000256" key="1">
    <source>
        <dbReference type="ARBA" id="ARBA00022729"/>
    </source>
</evidence>
<dbReference type="EMBL" id="JAACJP010000002">
    <property type="protein sequence ID" value="KAF5386807.1"/>
    <property type="molecule type" value="Genomic_DNA"/>
</dbReference>
<protein>
    <submittedName>
        <fullName evidence="4">Uncharacterized protein</fullName>
    </submittedName>
</protein>
<keyword evidence="1 3" id="KW-0732">Signal</keyword>
<comment type="caution">
    <text evidence="4">The sequence shown here is derived from an EMBL/GenBank/DDBJ whole genome shotgun (WGS) entry which is preliminary data.</text>
</comment>